<dbReference type="EMBL" id="MU253825">
    <property type="protein sequence ID" value="KAG9245906.1"/>
    <property type="molecule type" value="Genomic_DNA"/>
</dbReference>
<proteinExistence type="predicted"/>
<accession>A0A9P7Z5Z3</accession>
<organism evidence="1 2">
    <name type="scientific">Calycina marina</name>
    <dbReference type="NCBI Taxonomy" id="1763456"/>
    <lineage>
        <taxon>Eukaryota</taxon>
        <taxon>Fungi</taxon>
        <taxon>Dikarya</taxon>
        <taxon>Ascomycota</taxon>
        <taxon>Pezizomycotina</taxon>
        <taxon>Leotiomycetes</taxon>
        <taxon>Helotiales</taxon>
        <taxon>Pezizellaceae</taxon>
        <taxon>Calycina</taxon>
    </lineage>
</organism>
<keyword evidence="2" id="KW-1185">Reference proteome</keyword>
<gene>
    <name evidence="1" type="ORF">BJ878DRAFT_324281</name>
</gene>
<dbReference type="AlphaFoldDB" id="A0A9P7Z5Z3"/>
<protein>
    <submittedName>
        <fullName evidence="1">Uncharacterized protein</fullName>
    </submittedName>
</protein>
<reference evidence="1" key="1">
    <citation type="journal article" date="2021" name="IMA Fungus">
        <title>Genomic characterization of three marine fungi, including Emericellopsis atlantica sp. nov. with signatures of a generalist lifestyle and marine biomass degradation.</title>
        <authorList>
            <person name="Hagestad O.C."/>
            <person name="Hou L."/>
            <person name="Andersen J.H."/>
            <person name="Hansen E.H."/>
            <person name="Altermark B."/>
            <person name="Li C."/>
            <person name="Kuhnert E."/>
            <person name="Cox R.J."/>
            <person name="Crous P.W."/>
            <person name="Spatafora J.W."/>
            <person name="Lail K."/>
            <person name="Amirebrahimi M."/>
            <person name="Lipzen A."/>
            <person name="Pangilinan J."/>
            <person name="Andreopoulos W."/>
            <person name="Hayes R.D."/>
            <person name="Ng V."/>
            <person name="Grigoriev I.V."/>
            <person name="Jackson S.A."/>
            <person name="Sutton T.D.S."/>
            <person name="Dobson A.D.W."/>
            <person name="Rama T."/>
        </authorList>
    </citation>
    <scope>NUCLEOTIDE SEQUENCE</scope>
    <source>
        <strain evidence="1">TRa3180A</strain>
    </source>
</reference>
<comment type="caution">
    <text evidence="1">The sequence shown here is derived from an EMBL/GenBank/DDBJ whole genome shotgun (WGS) entry which is preliminary data.</text>
</comment>
<dbReference type="Proteomes" id="UP000887226">
    <property type="component" value="Unassembled WGS sequence"/>
</dbReference>
<evidence type="ECO:0000313" key="2">
    <source>
        <dbReference type="Proteomes" id="UP000887226"/>
    </source>
</evidence>
<evidence type="ECO:0000313" key="1">
    <source>
        <dbReference type="EMBL" id="KAG9245906.1"/>
    </source>
</evidence>
<name>A0A9P7Z5Z3_9HELO</name>
<sequence>MMEPHIDIILAFASKDRSTVDLQPLLKNLLLDKNTEFLFGKSQKWFVSDTTSKEIAEFDAAFDRAHVGTHTRDLLRNSAPCEAAT</sequence>